<organism evidence="1 2">
    <name type="scientific">Caerostris darwini</name>
    <dbReference type="NCBI Taxonomy" id="1538125"/>
    <lineage>
        <taxon>Eukaryota</taxon>
        <taxon>Metazoa</taxon>
        <taxon>Ecdysozoa</taxon>
        <taxon>Arthropoda</taxon>
        <taxon>Chelicerata</taxon>
        <taxon>Arachnida</taxon>
        <taxon>Araneae</taxon>
        <taxon>Araneomorphae</taxon>
        <taxon>Entelegynae</taxon>
        <taxon>Araneoidea</taxon>
        <taxon>Araneidae</taxon>
        <taxon>Caerostris</taxon>
    </lineage>
</organism>
<name>A0AAV4R9S2_9ARAC</name>
<dbReference type="Proteomes" id="UP001054837">
    <property type="component" value="Unassembled WGS sequence"/>
</dbReference>
<evidence type="ECO:0000313" key="2">
    <source>
        <dbReference type="Proteomes" id="UP001054837"/>
    </source>
</evidence>
<dbReference type="EMBL" id="BPLQ01005932">
    <property type="protein sequence ID" value="GIY18688.1"/>
    <property type="molecule type" value="Genomic_DNA"/>
</dbReference>
<reference evidence="1 2" key="1">
    <citation type="submission" date="2021-06" db="EMBL/GenBank/DDBJ databases">
        <title>Caerostris darwini draft genome.</title>
        <authorList>
            <person name="Kono N."/>
            <person name="Arakawa K."/>
        </authorList>
    </citation>
    <scope>NUCLEOTIDE SEQUENCE [LARGE SCALE GENOMIC DNA]</scope>
</reference>
<comment type="caution">
    <text evidence="1">The sequence shown here is derived from an EMBL/GenBank/DDBJ whole genome shotgun (WGS) entry which is preliminary data.</text>
</comment>
<evidence type="ECO:0000313" key="1">
    <source>
        <dbReference type="EMBL" id="GIY18688.1"/>
    </source>
</evidence>
<gene>
    <name evidence="1" type="ORF">CDAR_519651</name>
</gene>
<accession>A0AAV4R9S2</accession>
<keyword evidence="2" id="KW-1185">Reference proteome</keyword>
<sequence length="88" mass="10034">MVQPSDTLLDYPIPPDTYPPRYLCTDTEGLNAISSHGQEKDFYSERGLKGNKSKRCRISCDAEEGCYSDWRNGKLNMQKANLIKMKSK</sequence>
<proteinExistence type="predicted"/>
<dbReference type="AlphaFoldDB" id="A0AAV4R9S2"/>
<protein>
    <submittedName>
        <fullName evidence="1">Uncharacterized protein</fullName>
    </submittedName>
</protein>